<reference evidence="4" key="1">
    <citation type="submission" date="2020-02" db="EMBL/GenBank/DDBJ databases">
        <title>Identification and distribution of gene clusters putatively required for synthesis of sphingolipid metabolism inhibitors in phylogenetically diverse species of the filamentous fungus Fusarium.</title>
        <authorList>
            <person name="Kim H.-S."/>
            <person name="Busman M."/>
            <person name="Brown D.W."/>
            <person name="Divon H."/>
            <person name="Uhlig S."/>
            <person name="Proctor R.H."/>
        </authorList>
    </citation>
    <scope>NUCLEOTIDE SEQUENCE [LARGE SCALE GENOMIC DNA]</scope>
    <source>
        <strain evidence="4">NRRL 39464</strain>
    </source>
</reference>
<dbReference type="PANTHER" id="PTHR43586:SF8">
    <property type="entry name" value="CYSTEINE DESULFURASE 1, CHLOROPLASTIC"/>
    <property type="match status" value="1"/>
</dbReference>
<name>A0A8H5A5J4_FUSOX</name>
<dbReference type="SUPFAM" id="SSF53383">
    <property type="entry name" value="PLP-dependent transferases"/>
    <property type="match status" value="1"/>
</dbReference>
<dbReference type="AlphaFoldDB" id="A0A8H5A5J4"/>
<comment type="caution">
    <text evidence="4">The sequence shown here is derived from an EMBL/GenBank/DDBJ whole genome shotgun (WGS) entry which is preliminary data.</text>
</comment>
<evidence type="ECO:0000313" key="4">
    <source>
        <dbReference type="EMBL" id="KAF5258445.1"/>
    </source>
</evidence>
<feature type="domain" description="Aminotransferase class V" evidence="3">
    <location>
        <begin position="84"/>
        <end position="410"/>
    </location>
</feature>
<evidence type="ECO:0000256" key="1">
    <source>
        <dbReference type="ARBA" id="ARBA00022898"/>
    </source>
</evidence>
<protein>
    <recommendedName>
        <fullName evidence="3">Aminotransferase class V domain-containing protein</fullName>
    </recommendedName>
</protein>
<organism evidence="4 5">
    <name type="scientific">Fusarium oxysporum</name>
    <name type="common">Fusarium vascular wilt</name>
    <dbReference type="NCBI Taxonomy" id="5507"/>
    <lineage>
        <taxon>Eukaryota</taxon>
        <taxon>Fungi</taxon>
        <taxon>Dikarya</taxon>
        <taxon>Ascomycota</taxon>
        <taxon>Pezizomycotina</taxon>
        <taxon>Sordariomycetes</taxon>
        <taxon>Hypocreomycetidae</taxon>
        <taxon>Hypocreales</taxon>
        <taxon>Nectriaceae</taxon>
        <taxon>Fusarium</taxon>
        <taxon>Fusarium oxysporum species complex</taxon>
    </lineage>
</organism>
<sequence>MPSANVSEPSNGTTIINGNGKAHERPTTNSDISTFRRLVPLVHEGTVTYLNASFAPPSNMIVHEAITKYASEALYNPLPKPTWQATMQDARRLLARYINTGSSNIAFTRDTTEALGSIIRGLHFKPGDNVVLLDTEHPNHAYQWMSLRPLGLEVRQVPTAEADKKNGKVRPANAETFAPYVDDRTIAIGLSSVMFHSGQWNDVADICSTFRPRGIHVIADITQQVGFATVDVQALGVSAAAFSLHKGLHCPTGLAALYVDPDVIKTVDPTPPVVGYGAVSNVRADLLVPDDPIVYHPSAQRYDHLNLSLVSGAVAKAYLSFYLDVLGPERVESHLYSLGDVLKKECESLDINIVGPDGRKEHAPHLYILDLHDERWMPHLRDNGIIVTPYRLGIRVSFGFYNGTEDIKKLASVLRSGIETGISVP</sequence>
<dbReference type="EMBL" id="JAAFOW010001993">
    <property type="protein sequence ID" value="KAF5258445.1"/>
    <property type="molecule type" value="Genomic_DNA"/>
</dbReference>
<accession>A0A8H5A5J4</accession>
<dbReference type="Pfam" id="PF00266">
    <property type="entry name" value="Aminotran_5"/>
    <property type="match status" value="1"/>
</dbReference>
<evidence type="ECO:0000259" key="3">
    <source>
        <dbReference type="Pfam" id="PF00266"/>
    </source>
</evidence>
<dbReference type="InterPro" id="IPR000192">
    <property type="entry name" value="Aminotrans_V_dom"/>
</dbReference>
<evidence type="ECO:0000313" key="5">
    <source>
        <dbReference type="Proteomes" id="UP000558688"/>
    </source>
</evidence>
<gene>
    <name evidence="4" type="ORF">FOXYS1_10982</name>
</gene>
<keyword evidence="1" id="KW-0663">Pyridoxal phosphate</keyword>
<proteinExistence type="predicted"/>
<dbReference type="Gene3D" id="3.90.1150.10">
    <property type="entry name" value="Aspartate Aminotransferase, domain 1"/>
    <property type="match status" value="1"/>
</dbReference>
<dbReference type="InterPro" id="IPR015421">
    <property type="entry name" value="PyrdxlP-dep_Trfase_major"/>
</dbReference>
<feature type="region of interest" description="Disordered" evidence="2">
    <location>
        <begin position="1"/>
        <end position="29"/>
    </location>
</feature>
<evidence type="ECO:0000256" key="2">
    <source>
        <dbReference type="SAM" id="MobiDB-lite"/>
    </source>
</evidence>
<dbReference type="PANTHER" id="PTHR43586">
    <property type="entry name" value="CYSTEINE DESULFURASE"/>
    <property type="match status" value="1"/>
</dbReference>
<dbReference type="InterPro" id="IPR015422">
    <property type="entry name" value="PyrdxlP-dep_Trfase_small"/>
</dbReference>
<dbReference type="Gene3D" id="3.40.640.10">
    <property type="entry name" value="Type I PLP-dependent aspartate aminotransferase-like (Major domain)"/>
    <property type="match status" value="1"/>
</dbReference>
<dbReference type="InterPro" id="IPR015424">
    <property type="entry name" value="PyrdxlP-dep_Trfase"/>
</dbReference>
<dbReference type="Proteomes" id="UP000558688">
    <property type="component" value="Unassembled WGS sequence"/>
</dbReference>
<feature type="compositionally biased region" description="Polar residues" evidence="2">
    <location>
        <begin position="1"/>
        <end position="17"/>
    </location>
</feature>